<gene>
    <name evidence="1" type="ORF">HMPREF9470_02540</name>
</gene>
<dbReference type="PATRIC" id="fig|742734.4.peg.2722"/>
<organism evidence="1 2">
    <name type="scientific">[Clostridium] citroniae WAL-19142</name>
    <dbReference type="NCBI Taxonomy" id="742734"/>
    <lineage>
        <taxon>Bacteria</taxon>
        <taxon>Bacillati</taxon>
        <taxon>Bacillota</taxon>
        <taxon>Clostridia</taxon>
        <taxon>Lachnospirales</taxon>
        <taxon>Lachnospiraceae</taxon>
        <taxon>Enterocloster</taxon>
    </lineage>
</organism>
<evidence type="ECO:0000313" key="1">
    <source>
        <dbReference type="EMBL" id="KMW19800.1"/>
    </source>
</evidence>
<protein>
    <submittedName>
        <fullName evidence="1">Uncharacterized protein</fullName>
    </submittedName>
</protein>
<dbReference type="EMBL" id="ADLK01000020">
    <property type="protein sequence ID" value="KMW19800.1"/>
    <property type="molecule type" value="Genomic_DNA"/>
</dbReference>
<comment type="caution">
    <text evidence="1">The sequence shown here is derived from an EMBL/GenBank/DDBJ whole genome shotgun (WGS) entry which is preliminary data.</text>
</comment>
<evidence type="ECO:0000313" key="2">
    <source>
        <dbReference type="Proteomes" id="UP000037392"/>
    </source>
</evidence>
<name>A0A0J9EV90_9FIRM</name>
<dbReference type="AlphaFoldDB" id="A0A0J9EV90"/>
<accession>A0A0J9EV90</accession>
<dbReference type="Proteomes" id="UP000037392">
    <property type="component" value="Unassembled WGS sequence"/>
</dbReference>
<proteinExistence type="predicted"/>
<reference evidence="1 2" key="1">
    <citation type="submission" date="2011-04" db="EMBL/GenBank/DDBJ databases">
        <title>The Genome Sequence of Clostridium citroniae WAL-19142.</title>
        <authorList>
            <consortium name="The Broad Institute Genome Sequencing Platform"/>
            <person name="Earl A."/>
            <person name="Ward D."/>
            <person name="Feldgarden M."/>
            <person name="Gevers D."/>
            <person name="Warren Y.A."/>
            <person name="Tyrrell K.L."/>
            <person name="Citron D.M."/>
            <person name="Goldstein E.J."/>
            <person name="Daigneault M."/>
            <person name="Allen-Vercoe E."/>
            <person name="Young S.K."/>
            <person name="Zeng Q."/>
            <person name="Gargeya S."/>
            <person name="Fitzgerald M."/>
            <person name="Haas B."/>
            <person name="Abouelleil A."/>
            <person name="Alvarado L."/>
            <person name="Arachchi H.M."/>
            <person name="Berlin A."/>
            <person name="Brown A."/>
            <person name="Chapman S.B."/>
            <person name="Chen Z."/>
            <person name="Dunbar C."/>
            <person name="Freedman E."/>
            <person name="Gearin G."/>
            <person name="Gellesch M."/>
            <person name="Goldberg J."/>
            <person name="Griggs A."/>
            <person name="Gujja S."/>
            <person name="Heilman E.R."/>
            <person name="Heiman D."/>
            <person name="Howarth C."/>
            <person name="Larson L."/>
            <person name="Lui A."/>
            <person name="MacDonald P.J."/>
            <person name="Mehta T."/>
            <person name="Montmayeur A."/>
            <person name="Murphy C."/>
            <person name="Neiman D."/>
            <person name="Pearson M."/>
            <person name="Priest M."/>
            <person name="Roberts A."/>
            <person name="Saif S."/>
            <person name="Shea T."/>
            <person name="Shenoy N."/>
            <person name="Sisk P."/>
            <person name="Stolte C."/>
            <person name="Sykes S."/>
            <person name="White J."/>
            <person name="Yandava C."/>
            <person name="Wortman J."/>
            <person name="Nusbaum C."/>
            <person name="Birren B."/>
        </authorList>
    </citation>
    <scope>NUCLEOTIDE SEQUENCE [LARGE SCALE GENOMIC DNA]</scope>
    <source>
        <strain evidence="1 2">WAL-19142</strain>
    </source>
</reference>
<sequence length="131" mass="14992">MTEACLPACLLFEGVWDMCILCGEMIMTVHWTDQPVHDANYRSRKKIVAGEGQRERMRLRLRRVAIANQILSYYGLALKDWSGSKYMLFDKKGTSVVINDLGGMWKAASDLAHQDLDPLDPVFLKALRERM</sequence>